<keyword evidence="11" id="KW-0270">Exopolysaccharide synthesis</keyword>
<evidence type="ECO:0000256" key="10">
    <source>
        <dbReference type="ARBA" id="ARBA00023137"/>
    </source>
</evidence>
<keyword evidence="7 15" id="KW-0418">Kinase</keyword>
<protein>
    <recommendedName>
        <fullName evidence="4">Tyrosine-protein kinase CpsD</fullName>
        <ecNumber evidence="3">2.7.10.2</ecNumber>
    </recommendedName>
</protein>
<evidence type="ECO:0000256" key="2">
    <source>
        <dbReference type="ARBA" id="ARBA00007316"/>
    </source>
</evidence>
<keyword evidence="10" id="KW-0829">Tyrosine-protein kinase</keyword>
<dbReference type="FunFam" id="3.40.50.300:FF:000527">
    <property type="entry name" value="Tyrosine-protein kinase etk"/>
    <property type="match status" value="1"/>
</dbReference>
<dbReference type="PANTHER" id="PTHR32309:SF13">
    <property type="entry name" value="FERRIC ENTEROBACTIN TRANSPORT PROTEIN FEPE"/>
    <property type="match status" value="1"/>
</dbReference>
<keyword evidence="5" id="KW-0808">Transferase</keyword>
<comment type="catalytic activity">
    <reaction evidence="13">
        <text>L-tyrosyl-[protein] + ATP = O-phospho-L-tyrosyl-[protein] + ADP + H(+)</text>
        <dbReference type="Rhea" id="RHEA:10596"/>
        <dbReference type="Rhea" id="RHEA-COMP:10136"/>
        <dbReference type="Rhea" id="RHEA-COMP:20101"/>
        <dbReference type="ChEBI" id="CHEBI:15378"/>
        <dbReference type="ChEBI" id="CHEBI:30616"/>
        <dbReference type="ChEBI" id="CHEBI:46858"/>
        <dbReference type="ChEBI" id="CHEBI:61978"/>
        <dbReference type="ChEBI" id="CHEBI:456216"/>
        <dbReference type="EC" id="2.7.10.2"/>
    </reaction>
</comment>
<keyword evidence="8" id="KW-0067">ATP-binding</keyword>
<evidence type="ECO:0000256" key="1">
    <source>
        <dbReference type="ARBA" id="ARBA00005132"/>
    </source>
</evidence>
<evidence type="ECO:0000256" key="3">
    <source>
        <dbReference type="ARBA" id="ARBA00011903"/>
    </source>
</evidence>
<comment type="similarity">
    <text evidence="2">Belongs to the CpsD/CapB family.</text>
</comment>
<evidence type="ECO:0000313" key="15">
    <source>
        <dbReference type="EMBL" id="QGV18751.1"/>
    </source>
</evidence>
<comment type="pathway">
    <text evidence="1">Capsule biogenesis; capsule polysaccharide biosynthesis.</text>
</comment>
<dbReference type="NCBIfam" id="TIGR01007">
    <property type="entry name" value="eps_fam"/>
    <property type="match status" value="1"/>
</dbReference>
<evidence type="ECO:0000259" key="14">
    <source>
        <dbReference type="Pfam" id="PF13614"/>
    </source>
</evidence>
<dbReference type="InterPro" id="IPR027417">
    <property type="entry name" value="P-loop_NTPase"/>
</dbReference>
<evidence type="ECO:0000256" key="4">
    <source>
        <dbReference type="ARBA" id="ARBA00019200"/>
    </source>
</evidence>
<evidence type="ECO:0000256" key="13">
    <source>
        <dbReference type="ARBA" id="ARBA00051245"/>
    </source>
</evidence>
<dbReference type="GO" id="GO:0005886">
    <property type="term" value="C:plasma membrane"/>
    <property type="evidence" value="ECO:0007669"/>
    <property type="project" value="UniProtKB-ARBA"/>
</dbReference>
<accession>A0AAP9KW28</accession>
<dbReference type="InterPro" id="IPR050445">
    <property type="entry name" value="Bact_polysacc_biosynth/exp"/>
</dbReference>
<evidence type="ECO:0000256" key="9">
    <source>
        <dbReference type="ARBA" id="ARBA00022903"/>
    </source>
</evidence>
<comment type="function">
    <text evidence="12">Involved in the regulation of capsular polysaccharide biosynthesis. Autophosphorylation of CpsD attenuates its activity and reduces the level of encapsulation. May be part of a complex that directs the coordinated polymerization and export to the cell surface of the capsular polysaccharide.</text>
</comment>
<dbReference type="PANTHER" id="PTHR32309">
    <property type="entry name" value="TYROSINE-PROTEIN KINASE"/>
    <property type="match status" value="1"/>
</dbReference>
<dbReference type="CDD" id="cd05387">
    <property type="entry name" value="BY-kinase"/>
    <property type="match status" value="1"/>
</dbReference>
<sequence>MNLSFDRILNRHKEDQETQKNGVMLVTFAEPKHVVSEQFRTVRTNIEFAGAALDTCQVIMFTSSAMSEGKSTVSANVAVTWAQAGKKVLLIDADLRRPTVHATFRTLNVDGVTTVLTGKEKADDVVEETFVNNLSIITSGPVPPNPSELLNSKRMASLVDWAREKYDIIVLDAPPVLAVSDVQVLVPKTDGVVVVANMGKTLKGDLRRTVEVLKLAKAKILGSVERVKAKRGDRGYGYGYGYGYTSDSGRTSGI</sequence>
<dbReference type="Proteomes" id="UP000423274">
    <property type="component" value="Chromosome"/>
</dbReference>
<dbReference type="RefSeq" id="WP_049181711.1">
    <property type="nucleotide sequence ID" value="NZ_CP022954.1"/>
</dbReference>
<keyword evidence="9" id="KW-0972">Capsule biogenesis/degradation</keyword>
<dbReference type="Pfam" id="PF13614">
    <property type="entry name" value="AAA_31"/>
    <property type="match status" value="1"/>
</dbReference>
<dbReference type="GO" id="GO:0005524">
    <property type="term" value="F:ATP binding"/>
    <property type="evidence" value="ECO:0007669"/>
    <property type="project" value="UniProtKB-KW"/>
</dbReference>
<dbReference type="GO" id="GO:0004715">
    <property type="term" value="F:non-membrane spanning protein tyrosine kinase activity"/>
    <property type="evidence" value="ECO:0007669"/>
    <property type="project" value="UniProtKB-EC"/>
</dbReference>
<dbReference type="GO" id="GO:0042802">
    <property type="term" value="F:identical protein binding"/>
    <property type="evidence" value="ECO:0007669"/>
    <property type="project" value="UniProtKB-ARBA"/>
</dbReference>
<dbReference type="InterPro" id="IPR005702">
    <property type="entry name" value="Wzc-like_C"/>
</dbReference>
<evidence type="ECO:0000256" key="12">
    <source>
        <dbReference type="ARBA" id="ARBA00024964"/>
    </source>
</evidence>
<evidence type="ECO:0000256" key="5">
    <source>
        <dbReference type="ARBA" id="ARBA00022679"/>
    </source>
</evidence>
<dbReference type="Gene3D" id="3.40.50.300">
    <property type="entry name" value="P-loop containing nucleotide triphosphate hydrolases"/>
    <property type="match status" value="1"/>
</dbReference>
<name>A0AAP9KW28_LACPA</name>
<keyword evidence="6" id="KW-0547">Nucleotide-binding</keyword>
<dbReference type="InterPro" id="IPR025669">
    <property type="entry name" value="AAA_dom"/>
</dbReference>
<dbReference type="AlphaFoldDB" id="A0AAP9KW28"/>
<proteinExistence type="inferred from homology"/>
<organism evidence="15 16">
    <name type="scientific">Lacticaseibacillus paracasei subsp. paracasei</name>
    <dbReference type="NCBI Taxonomy" id="47714"/>
    <lineage>
        <taxon>Bacteria</taxon>
        <taxon>Bacillati</taxon>
        <taxon>Bacillota</taxon>
        <taxon>Bacilli</taxon>
        <taxon>Lactobacillales</taxon>
        <taxon>Lactobacillaceae</taxon>
        <taxon>Lacticaseibacillus</taxon>
    </lineage>
</organism>
<reference evidence="15 16" key="1">
    <citation type="submission" date="2017-08" db="EMBL/GenBank/DDBJ databases">
        <title>Genome sequence, comparative genomics and functional analysis of the highly adhesive Lactobacillus paracasei Kobulty strain.</title>
        <authorList>
            <person name="Koryszewska-Baginska A."/>
            <person name="Grynberg M."/>
            <person name="Aleksandrzak-Piekarczyk T."/>
        </authorList>
    </citation>
    <scope>NUCLEOTIDE SEQUENCE [LARGE SCALE GENOMIC DNA]</scope>
    <source>
        <strain evidence="15 16">IBB3423</strain>
    </source>
</reference>
<evidence type="ECO:0000313" key="16">
    <source>
        <dbReference type="Proteomes" id="UP000423274"/>
    </source>
</evidence>
<dbReference type="SUPFAM" id="SSF52540">
    <property type="entry name" value="P-loop containing nucleoside triphosphate hydrolases"/>
    <property type="match status" value="1"/>
</dbReference>
<evidence type="ECO:0000256" key="11">
    <source>
        <dbReference type="ARBA" id="ARBA00023169"/>
    </source>
</evidence>
<evidence type="ECO:0000256" key="7">
    <source>
        <dbReference type="ARBA" id="ARBA00022777"/>
    </source>
</evidence>
<dbReference type="GO" id="GO:0000271">
    <property type="term" value="P:polysaccharide biosynthetic process"/>
    <property type="evidence" value="ECO:0007669"/>
    <property type="project" value="UniProtKB-KW"/>
</dbReference>
<gene>
    <name evidence="15" type="ORF">LCAKO_2243</name>
</gene>
<feature type="domain" description="AAA" evidence="14">
    <location>
        <begin position="68"/>
        <end position="214"/>
    </location>
</feature>
<evidence type="ECO:0000256" key="8">
    <source>
        <dbReference type="ARBA" id="ARBA00022840"/>
    </source>
</evidence>
<evidence type="ECO:0000256" key="6">
    <source>
        <dbReference type="ARBA" id="ARBA00022741"/>
    </source>
</evidence>
<dbReference type="EMBL" id="CP022954">
    <property type="protein sequence ID" value="QGV18751.1"/>
    <property type="molecule type" value="Genomic_DNA"/>
</dbReference>
<dbReference type="EC" id="2.7.10.2" evidence="3"/>